<evidence type="ECO:0000256" key="5">
    <source>
        <dbReference type="ARBA" id="ARBA00022777"/>
    </source>
</evidence>
<feature type="domain" description="PAC" evidence="11">
    <location>
        <begin position="118"/>
        <end position="170"/>
    </location>
</feature>
<dbReference type="Pfam" id="PF08448">
    <property type="entry name" value="PAS_4"/>
    <property type="match status" value="2"/>
</dbReference>
<evidence type="ECO:0000256" key="1">
    <source>
        <dbReference type="ARBA" id="ARBA00000085"/>
    </source>
</evidence>
<protein>
    <recommendedName>
        <fullName evidence="2">histidine kinase</fullName>
        <ecNumber evidence="2">2.7.13.3</ecNumber>
    </recommendedName>
</protein>
<dbReference type="SUPFAM" id="SSF55874">
    <property type="entry name" value="ATPase domain of HSP90 chaperone/DNA topoisomerase II/histidine kinase"/>
    <property type="match status" value="1"/>
</dbReference>
<comment type="caution">
    <text evidence="12">The sequence shown here is derived from an EMBL/GenBank/DDBJ whole genome shotgun (WGS) entry which is preliminary data.</text>
</comment>
<dbReference type="Gene3D" id="1.10.287.130">
    <property type="match status" value="1"/>
</dbReference>
<dbReference type="EC" id="2.7.13.3" evidence="2"/>
<dbReference type="SMART" id="SM00387">
    <property type="entry name" value="HATPase_c"/>
    <property type="match status" value="1"/>
</dbReference>
<keyword evidence="5" id="KW-0418">Kinase</keyword>
<gene>
    <name evidence="12" type="ORF">JKG68_03860</name>
</gene>
<dbReference type="RefSeq" id="WP_202055986.1">
    <property type="nucleotide sequence ID" value="NZ_JAEQMY010000003.1"/>
</dbReference>
<dbReference type="SUPFAM" id="SSF55785">
    <property type="entry name" value="PYP-like sensor domain (PAS domain)"/>
    <property type="match status" value="5"/>
</dbReference>
<evidence type="ECO:0000259" key="10">
    <source>
        <dbReference type="PROSITE" id="PS50112"/>
    </source>
</evidence>
<feature type="modified residue" description="4-aspartylphosphate" evidence="6">
    <location>
        <position position="993"/>
    </location>
</feature>
<dbReference type="InterPro" id="IPR036097">
    <property type="entry name" value="HisK_dim/P_sf"/>
</dbReference>
<dbReference type="PANTHER" id="PTHR43304">
    <property type="entry name" value="PHYTOCHROME-LIKE PROTEIN CPH1"/>
    <property type="match status" value="1"/>
</dbReference>
<dbReference type="InterPro" id="IPR052162">
    <property type="entry name" value="Sensor_kinase/Photoreceptor"/>
</dbReference>
<dbReference type="InterPro" id="IPR001610">
    <property type="entry name" value="PAC"/>
</dbReference>
<feature type="coiled-coil region" evidence="7">
    <location>
        <begin position="407"/>
        <end position="434"/>
    </location>
</feature>
<dbReference type="PROSITE" id="PS50113">
    <property type="entry name" value="PAC"/>
    <property type="match status" value="3"/>
</dbReference>
<evidence type="ECO:0000259" key="11">
    <source>
        <dbReference type="PROSITE" id="PS50113"/>
    </source>
</evidence>
<dbReference type="SMART" id="SM00388">
    <property type="entry name" value="HisKA"/>
    <property type="match status" value="1"/>
</dbReference>
<dbReference type="PROSITE" id="PS50110">
    <property type="entry name" value="RESPONSE_REGULATORY"/>
    <property type="match status" value="1"/>
</dbReference>
<dbReference type="Gene3D" id="3.30.565.10">
    <property type="entry name" value="Histidine kinase-like ATPase, C-terminal domain"/>
    <property type="match status" value="1"/>
</dbReference>
<dbReference type="PROSITE" id="PS50109">
    <property type="entry name" value="HIS_KIN"/>
    <property type="match status" value="1"/>
</dbReference>
<sequence length="1064" mass="118926">MHAKPPQASGRGQRNLGLASLLRRLGSRIAKPLAARGLIGAQSSKEARFPDIADHAPVMMWVTDPSGYCIYLNRRWYEFTGQSRAEAEGFGWLDATHPDDKARAEDAFHAANAARALFQVEYRLRRADGSYRWVLDTASPRFGEDGGYLGYVGSVIDIHERVQAEERLRESEDHFRHTVELNPQVPWTADPDGHITSYSSRWLEMTGQAPDEPYETGWAKAIHSEDLAPTLARFSQSLTSGEPVDVEYRIHIAATGEARWMRARAYPRRDGSGRIIRWYGIVEDIHDRKFAEQALREREAQLNLVLDGALDAFLAFDAEWRLTVFNTQAERFFGVSRDEVLGHPLWEVFPQAVSTDIERRLRGVMDRREAETFEVRSAVHPDRILEMHAAPKLDGGIAASFTDITDRKQAEAALQESQEKLAEERARLTTLVDNLPVGVCFIDPDGNPLLSNPAFRHFIPSGIIPSRLHDAEERWLAWNDSGEQIVRNDYPAPRALRGETVSSVEFLHRTEAGQETWTRFSGVPLRTAEGRVDGALLVIVDIDEQKRAQEMLRRLNEILEAQVAERTAERDRVWENSNELMAVFGFDGKRRAINPAWARVLGYDEHTLLNTPFMEITHPDDRERLKEQVQKLARGERIAAFEDRLRCADGSYRTISWTGVPGDGVFYGIGRDITEYRQAEEALRQAQKMEAIGQLTGGVAHDFNNLLTIIRSSTDLLRRSDLPEERRRRYVDAISDTVDRAAKLTGQLLAFARRQALKPEVFDVADRVRGITDMLRTIVGSRIQIVTEVECERCFVEADLTQFETAMVNMAVNARDAMDGEGTLEVKVKAMPTMPAIRGHAGGPGDFVAISMTDTGTGIPADKLPHIFEPFFTTKEVGKGTGLGLSQVYGFAKQSGGDVAVESTVGQGTTFTLYLQRVEEEPNGDAAGSPREEALETGRGRRVLVVEDNVEVGQFATQILQDLGYAPTWAANTDEGLRLLAANPEGFDVVFSDVVMPGMSGLEFGRLIRQRYPALPIVLTSGYSHVLAEEGRHGFDLLQKPYAAEELSRVLRRLVRGGRAQGPA</sequence>
<feature type="domain" description="PAS" evidence="10">
    <location>
        <begin position="45"/>
        <end position="115"/>
    </location>
</feature>
<accession>A0A937CW84</accession>
<dbReference type="Proteomes" id="UP000605848">
    <property type="component" value="Unassembled WGS sequence"/>
</dbReference>
<dbReference type="PANTHER" id="PTHR43304:SF1">
    <property type="entry name" value="PAC DOMAIN-CONTAINING PROTEIN"/>
    <property type="match status" value="1"/>
</dbReference>
<dbReference type="PRINTS" id="PR00344">
    <property type="entry name" value="BCTRLSENSOR"/>
</dbReference>
<dbReference type="SUPFAM" id="SSF52172">
    <property type="entry name" value="CheY-like"/>
    <property type="match status" value="1"/>
</dbReference>
<comment type="catalytic activity">
    <reaction evidence="1">
        <text>ATP + protein L-histidine = ADP + protein N-phospho-L-histidine.</text>
        <dbReference type="EC" id="2.7.13.3"/>
    </reaction>
</comment>
<dbReference type="InterPro" id="IPR035965">
    <property type="entry name" value="PAS-like_dom_sf"/>
</dbReference>
<dbReference type="InterPro" id="IPR000700">
    <property type="entry name" value="PAS-assoc_C"/>
</dbReference>
<dbReference type="GO" id="GO:0000155">
    <property type="term" value="F:phosphorelay sensor kinase activity"/>
    <property type="evidence" value="ECO:0007669"/>
    <property type="project" value="InterPro"/>
</dbReference>
<keyword evidence="7" id="KW-0175">Coiled coil</keyword>
<organism evidence="12 13">
    <name type="scientific">Microvirga aerilata</name>
    <dbReference type="NCBI Taxonomy" id="670292"/>
    <lineage>
        <taxon>Bacteria</taxon>
        <taxon>Pseudomonadati</taxon>
        <taxon>Pseudomonadota</taxon>
        <taxon>Alphaproteobacteria</taxon>
        <taxon>Hyphomicrobiales</taxon>
        <taxon>Methylobacteriaceae</taxon>
        <taxon>Microvirga</taxon>
    </lineage>
</organism>
<dbReference type="InterPro" id="IPR001789">
    <property type="entry name" value="Sig_transdc_resp-reg_receiver"/>
</dbReference>
<evidence type="ECO:0000256" key="6">
    <source>
        <dbReference type="PROSITE-ProRule" id="PRU00169"/>
    </source>
</evidence>
<dbReference type="InterPro" id="IPR036890">
    <property type="entry name" value="HATPase_C_sf"/>
</dbReference>
<dbReference type="SMART" id="SM00091">
    <property type="entry name" value="PAS"/>
    <property type="match status" value="5"/>
</dbReference>
<dbReference type="PROSITE" id="PS50112">
    <property type="entry name" value="PAS"/>
    <property type="match status" value="4"/>
</dbReference>
<keyword evidence="4" id="KW-0808">Transferase</keyword>
<dbReference type="InterPro" id="IPR013656">
    <property type="entry name" value="PAS_4"/>
</dbReference>
<evidence type="ECO:0000259" key="8">
    <source>
        <dbReference type="PROSITE" id="PS50109"/>
    </source>
</evidence>
<dbReference type="EMBL" id="JAEQMY010000003">
    <property type="protein sequence ID" value="MBL0403093.1"/>
    <property type="molecule type" value="Genomic_DNA"/>
</dbReference>
<feature type="domain" description="PAC" evidence="11">
    <location>
        <begin position="244"/>
        <end position="297"/>
    </location>
</feature>
<dbReference type="Pfam" id="PF00512">
    <property type="entry name" value="HisKA"/>
    <property type="match status" value="1"/>
</dbReference>
<dbReference type="Gene3D" id="3.30.450.20">
    <property type="entry name" value="PAS domain"/>
    <property type="match status" value="5"/>
</dbReference>
<dbReference type="CDD" id="cd00130">
    <property type="entry name" value="PAS"/>
    <property type="match status" value="5"/>
</dbReference>
<feature type="domain" description="PAS" evidence="10">
    <location>
        <begin position="171"/>
        <end position="241"/>
    </location>
</feature>
<evidence type="ECO:0000256" key="3">
    <source>
        <dbReference type="ARBA" id="ARBA00022553"/>
    </source>
</evidence>
<dbReference type="SMART" id="SM00448">
    <property type="entry name" value="REC"/>
    <property type="match status" value="1"/>
</dbReference>
<dbReference type="InterPro" id="IPR003594">
    <property type="entry name" value="HATPase_dom"/>
</dbReference>
<dbReference type="InterPro" id="IPR000014">
    <property type="entry name" value="PAS"/>
</dbReference>
<evidence type="ECO:0000313" key="13">
    <source>
        <dbReference type="Proteomes" id="UP000605848"/>
    </source>
</evidence>
<dbReference type="Gene3D" id="3.40.50.2300">
    <property type="match status" value="1"/>
</dbReference>
<dbReference type="CDD" id="cd00082">
    <property type="entry name" value="HisKA"/>
    <property type="match status" value="1"/>
</dbReference>
<reference evidence="12" key="1">
    <citation type="submission" date="2021-01" db="EMBL/GenBank/DDBJ databases">
        <title>Microvirga sp.</title>
        <authorList>
            <person name="Kim M.K."/>
        </authorList>
    </citation>
    <scope>NUCLEOTIDE SEQUENCE</scope>
    <source>
        <strain evidence="12">5420S-16</strain>
    </source>
</reference>
<dbReference type="SUPFAM" id="SSF47384">
    <property type="entry name" value="Homodimeric domain of signal transducing histidine kinase"/>
    <property type="match status" value="1"/>
</dbReference>
<evidence type="ECO:0000256" key="7">
    <source>
        <dbReference type="SAM" id="Coils"/>
    </source>
</evidence>
<keyword evidence="13" id="KW-1185">Reference proteome</keyword>
<evidence type="ECO:0000259" key="9">
    <source>
        <dbReference type="PROSITE" id="PS50110"/>
    </source>
</evidence>
<proteinExistence type="predicted"/>
<evidence type="ECO:0000256" key="2">
    <source>
        <dbReference type="ARBA" id="ARBA00012438"/>
    </source>
</evidence>
<feature type="domain" description="Histidine kinase" evidence="8">
    <location>
        <begin position="698"/>
        <end position="919"/>
    </location>
</feature>
<dbReference type="Pfam" id="PF02518">
    <property type="entry name" value="HATPase_c"/>
    <property type="match status" value="1"/>
</dbReference>
<dbReference type="Pfam" id="PF00072">
    <property type="entry name" value="Response_reg"/>
    <property type="match status" value="1"/>
</dbReference>
<dbReference type="NCBIfam" id="TIGR00229">
    <property type="entry name" value="sensory_box"/>
    <property type="match status" value="5"/>
</dbReference>
<evidence type="ECO:0000313" key="12">
    <source>
        <dbReference type="EMBL" id="MBL0403093.1"/>
    </source>
</evidence>
<feature type="domain" description="PAS" evidence="10">
    <location>
        <begin position="566"/>
        <end position="636"/>
    </location>
</feature>
<feature type="domain" description="Response regulatory" evidence="9">
    <location>
        <begin position="942"/>
        <end position="1055"/>
    </location>
</feature>
<evidence type="ECO:0000256" key="4">
    <source>
        <dbReference type="ARBA" id="ARBA00022679"/>
    </source>
</evidence>
<name>A0A937CW84_9HYPH</name>
<feature type="domain" description="PAS" evidence="10">
    <location>
        <begin position="298"/>
        <end position="368"/>
    </location>
</feature>
<dbReference type="InterPro" id="IPR004358">
    <property type="entry name" value="Sig_transdc_His_kin-like_C"/>
</dbReference>
<dbReference type="InterPro" id="IPR003661">
    <property type="entry name" value="HisK_dim/P_dom"/>
</dbReference>
<feature type="domain" description="PAC" evidence="11">
    <location>
        <begin position="502"/>
        <end position="554"/>
    </location>
</feature>
<dbReference type="SMART" id="SM00086">
    <property type="entry name" value="PAC"/>
    <property type="match status" value="4"/>
</dbReference>
<dbReference type="InterPro" id="IPR011006">
    <property type="entry name" value="CheY-like_superfamily"/>
</dbReference>
<keyword evidence="3 6" id="KW-0597">Phosphoprotein</keyword>
<dbReference type="FunFam" id="3.30.450.20:FF:000099">
    <property type="entry name" value="Sensory box sensor histidine kinase"/>
    <property type="match status" value="2"/>
</dbReference>
<dbReference type="AlphaFoldDB" id="A0A937CW84"/>
<dbReference type="Pfam" id="PF08447">
    <property type="entry name" value="PAS_3"/>
    <property type="match status" value="3"/>
</dbReference>
<dbReference type="InterPro" id="IPR013655">
    <property type="entry name" value="PAS_fold_3"/>
</dbReference>
<dbReference type="InterPro" id="IPR005467">
    <property type="entry name" value="His_kinase_dom"/>
</dbReference>